<name>A0AAV3Y279_9GAST</name>
<proteinExistence type="predicted"/>
<dbReference type="GO" id="GO:0003964">
    <property type="term" value="F:RNA-directed DNA polymerase activity"/>
    <property type="evidence" value="ECO:0007669"/>
    <property type="project" value="UniProtKB-KW"/>
</dbReference>
<dbReference type="Proteomes" id="UP000735302">
    <property type="component" value="Unassembled WGS sequence"/>
</dbReference>
<organism evidence="1 2">
    <name type="scientific">Plakobranchus ocellatus</name>
    <dbReference type="NCBI Taxonomy" id="259542"/>
    <lineage>
        <taxon>Eukaryota</taxon>
        <taxon>Metazoa</taxon>
        <taxon>Spiralia</taxon>
        <taxon>Lophotrochozoa</taxon>
        <taxon>Mollusca</taxon>
        <taxon>Gastropoda</taxon>
        <taxon>Heterobranchia</taxon>
        <taxon>Euthyneura</taxon>
        <taxon>Panpulmonata</taxon>
        <taxon>Sacoglossa</taxon>
        <taxon>Placobranchoidea</taxon>
        <taxon>Plakobranchidae</taxon>
        <taxon>Plakobranchus</taxon>
    </lineage>
</organism>
<dbReference type="AlphaFoldDB" id="A0AAV3Y279"/>
<evidence type="ECO:0000313" key="2">
    <source>
        <dbReference type="Proteomes" id="UP000735302"/>
    </source>
</evidence>
<keyword evidence="2" id="KW-1185">Reference proteome</keyword>
<protein>
    <submittedName>
        <fullName evidence="1">Reverse transcriptase</fullName>
    </submittedName>
</protein>
<comment type="caution">
    <text evidence="1">The sequence shown here is derived from an EMBL/GenBank/DDBJ whole genome shotgun (WGS) entry which is preliminary data.</text>
</comment>
<keyword evidence="1" id="KW-0695">RNA-directed DNA polymerase</keyword>
<keyword evidence="1" id="KW-0548">Nucleotidyltransferase</keyword>
<evidence type="ECO:0000313" key="1">
    <source>
        <dbReference type="EMBL" id="GFN76251.1"/>
    </source>
</evidence>
<dbReference type="EMBL" id="BLXT01000370">
    <property type="protein sequence ID" value="GFN76251.1"/>
    <property type="molecule type" value="Genomic_DNA"/>
</dbReference>
<reference evidence="1 2" key="1">
    <citation type="journal article" date="2021" name="Elife">
        <title>Chloroplast acquisition without the gene transfer in kleptoplastic sea slugs, Plakobranchus ocellatus.</title>
        <authorList>
            <person name="Maeda T."/>
            <person name="Takahashi S."/>
            <person name="Yoshida T."/>
            <person name="Shimamura S."/>
            <person name="Takaki Y."/>
            <person name="Nagai Y."/>
            <person name="Toyoda A."/>
            <person name="Suzuki Y."/>
            <person name="Arimoto A."/>
            <person name="Ishii H."/>
            <person name="Satoh N."/>
            <person name="Nishiyama T."/>
            <person name="Hasebe M."/>
            <person name="Maruyama T."/>
            <person name="Minagawa J."/>
            <person name="Obokata J."/>
            <person name="Shigenobu S."/>
        </authorList>
    </citation>
    <scope>NUCLEOTIDE SEQUENCE [LARGE SCALE GENOMIC DNA]</scope>
</reference>
<keyword evidence="1" id="KW-0808">Transferase</keyword>
<sequence length="102" mass="11697">MPPLKAFMDDIAILYVKENETRRMLIRLDAVMNWSRTSFKPTNSRSLSIRKGKLQDVCLKLASQNIPRISQEPIKSLGRWYDSSQKDIKRGSETSEQALVGL</sequence>
<gene>
    <name evidence="1" type="ORF">PoB_000275700</name>
</gene>
<accession>A0AAV3Y279</accession>